<organism evidence="1 2">
    <name type="scientific">Curvibacter microcysteis</name>
    <dbReference type="NCBI Taxonomy" id="3026419"/>
    <lineage>
        <taxon>Bacteria</taxon>
        <taxon>Pseudomonadati</taxon>
        <taxon>Pseudomonadota</taxon>
        <taxon>Betaproteobacteria</taxon>
        <taxon>Burkholderiales</taxon>
        <taxon>Comamonadaceae</taxon>
        <taxon>Curvibacter</taxon>
    </lineage>
</organism>
<sequence length="120" mass="12979">MKQSNRAPRSQQRGLSFISLVLVAALIVSTMVVTAQVVPTGIEYVAAKKAIERAKVGSTVLEVQQIFDRAAAIDDISSISGKDLDIRKVGDKVVVGFAYTREIHLVGPAYLVMKYSAQTN</sequence>
<dbReference type="RefSeq" id="WP_273927248.1">
    <property type="nucleotide sequence ID" value="NZ_JAQSIO010000004.1"/>
</dbReference>
<keyword evidence="2" id="KW-1185">Reference proteome</keyword>
<reference evidence="1 2" key="1">
    <citation type="submission" date="2023-02" db="EMBL/GenBank/DDBJ databases">
        <title>Bacterial whole genome sequence for Curvibacter sp. HBC28.</title>
        <authorList>
            <person name="Le V."/>
            <person name="Ko S.-R."/>
            <person name="Ahn C.-Y."/>
            <person name="Oh H.-M."/>
        </authorList>
    </citation>
    <scope>NUCLEOTIDE SEQUENCE [LARGE SCALE GENOMIC DNA]</scope>
    <source>
        <strain evidence="1 2">HBC28</strain>
    </source>
</reference>
<dbReference type="InterPro" id="IPR032314">
    <property type="entry name" value="DUF4845"/>
</dbReference>
<gene>
    <name evidence="1" type="ORF">PSQ39_13055</name>
</gene>
<dbReference type="Proteomes" id="UP001528672">
    <property type="component" value="Unassembled WGS sequence"/>
</dbReference>
<protein>
    <submittedName>
        <fullName evidence="1">DUF4845 domain-containing protein</fullName>
    </submittedName>
</protein>
<proteinExistence type="predicted"/>
<name>A0ABT5MG58_9BURK</name>
<comment type="caution">
    <text evidence="1">The sequence shown here is derived from an EMBL/GenBank/DDBJ whole genome shotgun (WGS) entry which is preliminary data.</text>
</comment>
<dbReference type="Pfam" id="PF16137">
    <property type="entry name" value="DUF4845"/>
    <property type="match status" value="1"/>
</dbReference>
<evidence type="ECO:0000313" key="1">
    <source>
        <dbReference type="EMBL" id="MDD0815558.1"/>
    </source>
</evidence>
<evidence type="ECO:0000313" key="2">
    <source>
        <dbReference type="Proteomes" id="UP001528672"/>
    </source>
</evidence>
<dbReference type="EMBL" id="JAQSIO010000004">
    <property type="protein sequence ID" value="MDD0815558.1"/>
    <property type="molecule type" value="Genomic_DNA"/>
</dbReference>
<accession>A0ABT5MG58</accession>